<dbReference type="AlphaFoldDB" id="A0A8J6MDE8"/>
<comment type="subcellular location">
    <subcellularLocation>
        <location evidence="1">Cell membrane</location>
        <topology evidence="1">Multi-pass membrane protein</topology>
    </subcellularLocation>
</comment>
<dbReference type="EMBL" id="JACOPO010000005">
    <property type="protein sequence ID" value="MBC5723051.1"/>
    <property type="molecule type" value="Genomic_DNA"/>
</dbReference>
<dbReference type="CDD" id="cd16015">
    <property type="entry name" value="LTA_synthase"/>
    <property type="match status" value="1"/>
</dbReference>
<feature type="transmembrane region" description="Helical" evidence="7">
    <location>
        <begin position="58"/>
        <end position="83"/>
    </location>
</feature>
<keyword evidence="4 7" id="KW-0812">Transmembrane</keyword>
<evidence type="ECO:0000256" key="7">
    <source>
        <dbReference type="SAM" id="Phobius"/>
    </source>
</evidence>
<accession>A0A8J6MDE8</accession>
<feature type="domain" description="Sulfatase N-terminal" evidence="8">
    <location>
        <begin position="303"/>
        <end position="535"/>
    </location>
</feature>
<gene>
    <name evidence="9" type="ORF">H8S11_09515</name>
</gene>
<keyword evidence="3" id="KW-1003">Cell membrane</keyword>
<dbReference type="GO" id="GO:0005886">
    <property type="term" value="C:plasma membrane"/>
    <property type="evidence" value="ECO:0007669"/>
    <property type="project" value="UniProtKB-SubCell"/>
</dbReference>
<evidence type="ECO:0000256" key="6">
    <source>
        <dbReference type="ARBA" id="ARBA00023136"/>
    </source>
</evidence>
<dbReference type="RefSeq" id="WP_186852949.1">
    <property type="nucleotide sequence ID" value="NZ_JACOPO010000005.1"/>
</dbReference>
<dbReference type="Proteomes" id="UP000628736">
    <property type="component" value="Unassembled WGS sequence"/>
</dbReference>
<dbReference type="InterPro" id="IPR000917">
    <property type="entry name" value="Sulfatase_N"/>
</dbReference>
<keyword evidence="5 7" id="KW-1133">Transmembrane helix</keyword>
<dbReference type="GO" id="GO:0016787">
    <property type="term" value="F:hydrolase activity"/>
    <property type="evidence" value="ECO:0007669"/>
    <property type="project" value="UniProtKB-KW"/>
</dbReference>
<feature type="transmembrane region" description="Helical" evidence="7">
    <location>
        <begin position="24"/>
        <end position="52"/>
    </location>
</feature>
<evidence type="ECO:0000256" key="5">
    <source>
        <dbReference type="ARBA" id="ARBA00022989"/>
    </source>
</evidence>
<comment type="pathway">
    <text evidence="2">Cell wall biogenesis; lipoteichoic acid biosynthesis.</text>
</comment>
<evidence type="ECO:0000256" key="4">
    <source>
        <dbReference type="ARBA" id="ARBA00022692"/>
    </source>
</evidence>
<evidence type="ECO:0000313" key="9">
    <source>
        <dbReference type="EMBL" id="MBC5723051.1"/>
    </source>
</evidence>
<comment type="caution">
    <text evidence="9">The sequence shown here is derived from an EMBL/GenBank/DDBJ whole genome shotgun (WGS) entry which is preliminary data.</text>
</comment>
<feature type="transmembrane region" description="Helical" evidence="7">
    <location>
        <begin position="174"/>
        <end position="192"/>
    </location>
</feature>
<name>A0A8J6MDE8_9FIRM</name>
<proteinExistence type="predicted"/>
<dbReference type="PANTHER" id="PTHR47371:SF3">
    <property type="entry name" value="PHOSPHOGLYCEROL TRANSFERASE I"/>
    <property type="match status" value="1"/>
</dbReference>
<sequence length="624" mass="70106">MKTLLTIMRLPDGSQEHCGRAHTIWLALALTGMGCCVGGLSLFFSATAYVSLNSWHLLGAYLSSPLLMFLNLLPPVLLIWLFYFLFRRSWAAFICTFLPVLAIALANYFKIRLRSDPLLASDLLLAAEAGGIVGNYTLDLTWLVWFALFCFVAGLLFTIFLMPHGIRGWRERTFGALSCLALIGVAFVSLYLNPTVYDQTPTQAIRYAWSDVEVYLSKGGLYPFLHSFRDMLPTPPENYDKEEADSLLQQYEDQSIPEGQKVSVMGIMLEAFCDLTDFDALAGQEGVAQVYAPWHQLEAQSISGDLLTNIFAGGTVDSEWAFLTGYSTHDEFWKDTDSYVWYLKDQGYQTFGSHPGFGWFYNRQNVNQYLGFEEYWFTENHYGELVDPVFAQWHSDPLLVQELLAQMKERVQSGPCFSFSVSYQNHGPYSTELPSGPRHLTPEGSGLSQESCNIWNNYLNGVAETLQALTTLVQGLEEMEEPVVLVLFGDHKPWGGNGNSAYIEMGATFDLSTLNGFYDYYATPYVIWANSAAKETLGRDFVGDGGDFSPCFLMTELFDQCGWTGPGFMELSRQVRAVTPLVHTQGLYLVDGQLTDILAPEDQALLDQFLSAEYFRENQLLPVE</sequence>
<evidence type="ECO:0000256" key="1">
    <source>
        <dbReference type="ARBA" id="ARBA00004651"/>
    </source>
</evidence>
<dbReference type="Gene3D" id="3.40.720.10">
    <property type="entry name" value="Alkaline Phosphatase, subunit A"/>
    <property type="match status" value="1"/>
</dbReference>
<dbReference type="Pfam" id="PF00884">
    <property type="entry name" value="Sulfatase"/>
    <property type="match status" value="1"/>
</dbReference>
<feature type="transmembrane region" description="Helical" evidence="7">
    <location>
        <begin position="90"/>
        <end position="109"/>
    </location>
</feature>
<dbReference type="InterPro" id="IPR050448">
    <property type="entry name" value="OpgB/LTA_synthase_biosynth"/>
</dbReference>
<evidence type="ECO:0000313" key="10">
    <source>
        <dbReference type="Proteomes" id="UP000628736"/>
    </source>
</evidence>
<keyword evidence="9" id="KW-0378">Hydrolase</keyword>
<protein>
    <submittedName>
        <fullName evidence="9">Sulfatase-like hydrolase/transferase</fullName>
    </submittedName>
</protein>
<reference evidence="9" key="1">
    <citation type="submission" date="2020-08" db="EMBL/GenBank/DDBJ databases">
        <title>Genome public.</title>
        <authorList>
            <person name="Liu C."/>
            <person name="Sun Q."/>
        </authorList>
    </citation>
    <scope>NUCLEOTIDE SEQUENCE</scope>
    <source>
        <strain evidence="9">NSJ-23</strain>
    </source>
</reference>
<dbReference type="PANTHER" id="PTHR47371">
    <property type="entry name" value="LIPOTEICHOIC ACID SYNTHASE"/>
    <property type="match status" value="1"/>
</dbReference>
<dbReference type="PROSITE" id="PS51257">
    <property type="entry name" value="PROKAR_LIPOPROTEIN"/>
    <property type="match status" value="1"/>
</dbReference>
<evidence type="ECO:0000259" key="8">
    <source>
        <dbReference type="Pfam" id="PF00884"/>
    </source>
</evidence>
<keyword evidence="10" id="KW-1185">Reference proteome</keyword>
<evidence type="ECO:0000256" key="2">
    <source>
        <dbReference type="ARBA" id="ARBA00004936"/>
    </source>
</evidence>
<dbReference type="SUPFAM" id="SSF53649">
    <property type="entry name" value="Alkaline phosphatase-like"/>
    <property type="match status" value="1"/>
</dbReference>
<keyword evidence="6 7" id="KW-0472">Membrane</keyword>
<feature type="transmembrane region" description="Helical" evidence="7">
    <location>
        <begin position="142"/>
        <end position="162"/>
    </location>
</feature>
<dbReference type="InterPro" id="IPR017850">
    <property type="entry name" value="Alkaline_phosphatase_core_sf"/>
</dbReference>
<evidence type="ECO:0000256" key="3">
    <source>
        <dbReference type="ARBA" id="ARBA00022475"/>
    </source>
</evidence>
<organism evidence="9 10">
    <name type="scientific">Flintibacter hominis</name>
    <dbReference type="NCBI Taxonomy" id="2763048"/>
    <lineage>
        <taxon>Bacteria</taxon>
        <taxon>Bacillati</taxon>
        <taxon>Bacillota</taxon>
        <taxon>Clostridia</taxon>
        <taxon>Eubacteriales</taxon>
        <taxon>Flintibacter</taxon>
    </lineage>
</organism>